<feature type="compositionally biased region" description="Low complexity" evidence="1">
    <location>
        <begin position="195"/>
        <end position="217"/>
    </location>
</feature>
<organism evidence="2 3">
    <name type="scientific">Naegleria lovaniensis</name>
    <name type="common">Amoeba</name>
    <dbReference type="NCBI Taxonomy" id="51637"/>
    <lineage>
        <taxon>Eukaryota</taxon>
        <taxon>Discoba</taxon>
        <taxon>Heterolobosea</taxon>
        <taxon>Tetramitia</taxon>
        <taxon>Eutetramitia</taxon>
        <taxon>Vahlkampfiidae</taxon>
        <taxon>Naegleria</taxon>
    </lineage>
</organism>
<dbReference type="InterPro" id="IPR036910">
    <property type="entry name" value="HMG_box_dom_sf"/>
</dbReference>
<comment type="caution">
    <text evidence="2">The sequence shown here is derived from an EMBL/GenBank/DDBJ whole genome shotgun (WGS) entry which is preliminary data.</text>
</comment>
<dbReference type="SUPFAM" id="SSF47095">
    <property type="entry name" value="HMG-box"/>
    <property type="match status" value="1"/>
</dbReference>
<evidence type="ECO:0000313" key="3">
    <source>
        <dbReference type="Proteomes" id="UP000816034"/>
    </source>
</evidence>
<feature type="compositionally biased region" description="Polar residues" evidence="1">
    <location>
        <begin position="1"/>
        <end position="14"/>
    </location>
</feature>
<name>A0AA88KP73_NAELO</name>
<dbReference type="Proteomes" id="UP000816034">
    <property type="component" value="Unassembled WGS sequence"/>
</dbReference>
<feature type="region of interest" description="Disordered" evidence="1">
    <location>
        <begin position="1"/>
        <end position="28"/>
    </location>
</feature>
<keyword evidence="3" id="KW-1185">Reference proteome</keyword>
<dbReference type="GeneID" id="68106976"/>
<feature type="region of interest" description="Disordered" evidence="1">
    <location>
        <begin position="184"/>
        <end position="219"/>
    </location>
</feature>
<sequence>MFSQPSSTTASTSELVVEIDSGSDSSDVPQIIAVRKDASLVATKSGQAVRPATRNSTKQENKDGKKKRKLSPIPKPEKAGFKLYLKNTIGFLTIPLKDRRKELKRAWKNLDKNTKAYWCEQATHAKKKKVTTTQVAPVNISTNSTLAQNSTSIDTTQSNNVASVKSSSLISIVAPSQSTLVVAKPPSMNTITPNSQPSSQSQLSAQSSSKLPSVSTSTQNTDTIAAAKNNISQENTKSVPSKSTKIDREMLSQLRSRDSFRIVTCPLSNKIMSCPVMAADGIIYQKDAIVNYIVQHGCSPHQPTTKLLVTSLLHADPFKNHAVSLATTRIQQIEQVLKEINYDQLETSLLYECLCVLNFAFNILEEVGHAMHESTRFLKIEKIKVLDTIRKVFWKNKETCLSTMTISTFNSDMEYIHVCLKENIDDPSLPTLIVTLLRNCSQLCIEEPTVTKLCMDLFKLCESSLTEFIHLFDIEKDLLLMHQVLTCLMKTKTCSFQSISQEVIKIMDPLMHNHTSTEHNNTSLFEKQAQLISHELIKLLDHETLSK</sequence>
<evidence type="ECO:0000313" key="2">
    <source>
        <dbReference type="EMBL" id="KAG2389123.1"/>
    </source>
</evidence>
<gene>
    <name evidence="2" type="ORF">C9374_014523</name>
</gene>
<feature type="region of interest" description="Disordered" evidence="1">
    <location>
        <begin position="42"/>
        <end position="75"/>
    </location>
</feature>
<evidence type="ECO:0008006" key="4">
    <source>
        <dbReference type="Google" id="ProtNLM"/>
    </source>
</evidence>
<accession>A0AA88KP73</accession>
<dbReference type="AlphaFoldDB" id="A0AA88KP73"/>
<reference evidence="2 3" key="1">
    <citation type="journal article" date="2018" name="BMC Genomics">
        <title>The genome of Naegleria lovaniensis, the basis for a comparative approach to unravel pathogenicity factors of the human pathogenic amoeba N. fowleri.</title>
        <authorList>
            <person name="Liechti N."/>
            <person name="Schurch N."/>
            <person name="Bruggmann R."/>
            <person name="Wittwer M."/>
        </authorList>
    </citation>
    <scope>NUCLEOTIDE SEQUENCE [LARGE SCALE GENOMIC DNA]</scope>
    <source>
        <strain evidence="2 3">ATCC 30569</strain>
    </source>
</reference>
<dbReference type="Gene3D" id="3.30.40.10">
    <property type="entry name" value="Zinc/RING finger domain, C3HC4 (zinc finger)"/>
    <property type="match status" value="1"/>
</dbReference>
<proteinExistence type="predicted"/>
<protein>
    <recommendedName>
        <fullName evidence="4">U-box domain-containing protein</fullName>
    </recommendedName>
</protein>
<feature type="compositionally biased region" description="Polar residues" evidence="1">
    <location>
        <begin position="227"/>
        <end position="243"/>
    </location>
</feature>
<evidence type="ECO:0000256" key="1">
    <source>
        <dbReference type="SAM" id="MobiDB-lite"/>
    </source>
</evidence>
<feature type="region of interest" description="Disordered" evidence="1">
    <location>
        <begin position="227"/>
        <end position="246"/>
    </location>
</feature>
<dbReference type="InterPro" id="IPR013083">
    <property type="entry name" value="Znf_RING/FYVE/PHD"/>
</dbReference>
<dbReference type="RefSeq" id="XP_044553115.1">
    <property type="nucleotide sequence ID" value="XM_044690520.1"/>
</dbReference>
<dbReference type="SUPFAM" id="SSF57850">
    <property type="entry name" value="RING/U-box"/>
    <property type="match status" value="1"/>
</dbReference>
<dbReference type="EMBL" id="PYSW02000008">
    <property type="protein sequence ID" value="KAG2389123.1"/>
    <property type="molecule type" value="Genomic_DNA"/>
</dbReference>